<feature type="chain" id="PRO_5047457881" evidence="1">
    <location>
        <begin position="30"/>
        <end position="199"/>
    </location>
</feature>
<keyword evidence="3" id="KW-1185">Reference proteome</keyword>
<name>A0ABV1G3V1_9FIRM</name>
<evidence type="ECO:0000313" key="2">
    <source>
        <dbReference type="EMBL" id="MEQ2509958.1"/>
    </source>
</evidence>
<dbReference type="RefSeq" id="WP_349134667.1">
    <property type="nucleotide sequence ID" value="NZ_JBBMFF010000091.1"/>
</dbReference>
<reference evidence="2 3" key="1">
    <citation type="submission" date="2024-03" db="EMBL/GenBank/DDBJ databases">
        <title>Human intestinal bacterial collection.</title>
        <authorList>
            <person name="Pauvert C."/>
            <person name="Hitch T.C.A."/>
            <person name="Clavel T."/>
        </authorList>
    </citation>
    <scope>NUCLEOTIDE SEQUENCE [LARGE SCALE GENOMIC DNA]</scope>
    <source>
        <strain evidence="2 3">CLA-AA-H192</strain>
    </source>
</reference>
<evidence type="ECO:0000256" key="1">
    <source>
        <dbReference type="SAM" id="SignalP"/>
    </source>
</evidence>
<organism evidence="2 3">
    <name type="scientific">Faecousia intestinalis</name>
    <dbReference type="NCBI Taxonomy" id="3133167"/>
    <lineage>
        <taxon>Bacteria</taxon>
        <taxon>Bacillati</taxon>
        <taxon>Bacillota</taxon>
        <taxon>Clostridia</taxon>
        <taxon>Eubacteriales</taxon>
        <taxon>Oscillospiraceae</taxon>
        <taxon>Faecousia</taxon>
    </lineage>
</organism>
<gene>
    <name evidence="2" type="ORF">WMO66_01620</name>
</gene>
<accession>A0ABV1G3V1</accession>
<keyword evidence="1" id="KW-0732">Signal</keyword>
<proteinExistence type="predicted"/>
<feature type="signal peptide" evidence="1">
    <location>
        <begin position="1"/>
        <end position="29"/>
    </location>
</feature>
<protein>
    <submittedName>
        <fullName evidence="2">Uncharacterized protein</fullName>
    </submittedName>
</protein>
<dbReference type="Proteomes" id="UP001491552">
    <property type="component" value="Unassembled WGS sequence"/>
</dbReference>
<sequence length="199" mass="22724">LMKFAAWRKVLSIFLLAVFLCAVPSLLTACSRTPGSDSTELDYATSRYFQALYRIVNKTFHPAVLEEFHQIADALASCVAAHEDYFTAYPDAKAAYGLMVQIPDILEQNLEPNADGNYVLRELPEEWLFCIFELWHYVYPGVYGAEHSTENCTDAVLLKWIADDAFNGGWSPCHWWLDCYLTGSQYHVQWPTAVEWPSH</sequence>
<comment type="caution">
    <text evidence="2">The sequence shown here is derived from an EMBL/GenBank/DDBJ whole genome shotgun (WGS) entry which is preliminary data.</text>
</comment>
<dbReference type="EMBL" id="JBBMFF010000091">
    <property type="protein sequence ID" value="MEQ2509958.1"/>
    <property type="molecule type" value="Genomic_DNA"/>
</dbReference>
<feature type="non-terminal residue" evidence="2">
    <location>
        <position position="1"/>
    </location>
</feature>
<evidence type="ECO:0000313" key="3">
    <source>
        <dbReference type="Proteomes" id="UP001491552"/>
    </source>
</evidence>